<dbReference type="STRING" id="1408250.Q760_03180"/>
<dbReference type="Proteomes" id="UP000029833">
    <property type="component" value="Unassembled WGS sequence"/>
</dbReference>
<evidence type="ECO:0000313" key="2">
    <source>
        <dbReference type="EMBL" id="KGM03446.1"/>
    </source>
</evidence>
<accession>A0A0A0BDR3</accession>
<sequence length="65" mass="7083">MSENTESTRDQTPVNESEKPYDPDTDTDTDPDNLNPRDTTSDVGGEYADPDADPSNLNPRDPGTV</sequence>
<reference evidence="2 3" key="1">
    <citation type="submission" date="2013-10" db="EMBL/GenBank/DDBJ databases">
        <authorList>
            <person name="Wang G."/>
            <person name="Zhuang W."/>
        </authorList>
    </citation>
    <scope>NUCLEOTIDE SEQUENCE [LARGE SCALE GENOMIC DNA]</scope>
    <source>
        <strain evidence="2 3">DSM 20118</strain>
    </source>
</reference>
<keyword evidence="3" id="KW-1185">Reference proteome</keyword>
<gene>
    <name evidence="2" type="ORF">Q760_03180</name>
</gene>
<organism evidence="2 3">
    <name type="scientific">Cellulomonas cellasea DSM 20118</name>
    <dbReference type="NCBI Taxonomy" id="1408250"/>
    <lineage>
        <taxon>Bacteria</taxon>
        <taxon>Bacillati</taxon>
        <taxon>Actinomycetota</taxon>
        <taxon>Actinomycetes</taxon>
        <taxon>Micrococcales</taxon>
        <taxon>Cellulomonadaceae</taxon>
        <taxon>Cellulomonas</taxon>
    </lineage>
</organism>
<dbReference type="AlphaFoldDB" id="A0A0A0BDR3"/>
<proteinExistence type="predicted"/>
<dbReference type="EMBL" id="AXNT01000013">
    <property type="protein sequence ID" value="KGM03446.1"/>
    <property type="molecule type" value="Genomic_DNA"/>
</dbReference>
<feature type="compositionally biased region" description="Polar residues" evidence="1">
    <location>
        <begin position="1"/>
        <end position="15"/>
    </location>
</feature>
<comment type="caution">
    <text evidence="2">The sequence shown here is derived from an EMBL/GenBank/DDBJ whole genome shotgun (WGS) entry which is preliminary data.</text>
</comment>
<protein>
    <submittedName>
        <fullName evidence="2">Uncharacterized protein</fullName>
    </submittedName>
</protein>
<evidence type="ECO:0000313" key="3">
    <source>
        <dbReference type="Proteomes" id="UP000029833"/>
    </source>
</evidence>
<name>A0A0A0BDR3_9CELL</name>
<evidence type="ECO:0000256" key="1">
    <source>
        <dbReference type="SAM" id="MobiDB-lite"/>
    </source>
</evidence>
<dbReference type="RefSeq" id="WP_034625460.1">
    <property type="nucleotide sequence ID" value="NZ_AXNT01000013.1"/>
</dbReference>
<feature type="region of interest" description="Disordered" evidence="1">
    <location>
        <begin position="1"/>
        <end position="65"/>
    </location>
</feature>